<organism evidence="3 4">
    <name type="scientific">Sordaria macrospora</name>
    <dbReference type="NCBI Taxonomy" id="5147"/>
    <lineage>
        <taxon>Eukaryota</taxon>
        <taxon>Fungi</taxon>
        <taxon>Dikarya</taxon>
        <taxon>Ascomycota</taxon>
        <taxon>Pezizomycotina</taxon>
        <taxon>Sordariomycetes</taxon>
        <taxon>Sordariomycetidae</taxon>
        <taxon>Sordariales</taxon>
        <taxon>Sordariaceae</taxon>
        <taxon>Sordaria</taxon>
    </lineage>
</organism>
<accession>A0A8S8ZT25</accession>
<protein>
    <submittedName>
        <fullName evidence="3">Uncharacterized protein</fullName>
    </submittedName>
</protein>
<evidence type="ECO:0000313" key="4">
    <source>
        <dbReference type="Proteomes" id="UP000433876"/>
    </source>
</evidence>
<dbReference type="AlphaFoldDB" id="A0A8S8ZT25"/>
<reference evidence="3 4" key="1">
    <citation type="submission" date="2017-07" db="EMBL/GenBank/DDBJ databases">
        <title>Genome sequence of the Sordaria macrospora wild type strain R19027.</title>
        <authorList>
            <person name="Nowrousian M."/>
            <person name="Teichert I."/>
            <person name="Kueck U."/>
        </authorList>
    </citation>
    <scope>NUCLEOTIDE SEQUENCE [LARGE SCALE GENOMIC DNA]</scope>
    <source>
        <strain evidence="3 4">R19027</strain>
        <tissue evidence="3">Mycelium</tissue>
    </source>
</reference>
<keyword evidence="1" id="KW-0175">Coiled coil</keyword>
<sequence>MYESDGEDPVIPTMPTFEPCPAPKTKSGDMFVPINKETAKLLSMSSQLAYTTMDLDSSKLQAMNLAAALETKNAELQQLKANLEKERIKSEALRKTVRDNTVLVQNKAIEKLKNGYIKQLANKYDVDHSHSAVIVLRLQEVALRASLKLTEKHRDEAFAQTLRMQQRVEDMEEDVACMNELLQANEDLRWLSGEHKREIQRLHGMENKVDRIDAIIRKSFENADTKMISLNGFYDTEGFLQLLLDRDRSRARELEHVKKQLAEAKNTKMESPKKEELIPRKNRQKRRWQTSRHN</sequence>
<gene>
    <name evidence="3" type="ORF">SMACR_06109</name>
</gene>
<dbReference type="VEuPathDB" id="FungiDB:SMAC_06109"/>
<proteinExistence type="predicted"/>
<dbReference type="OMA" id="CGAENKM"/>
<feature type="region of interest" description="Disordered" evidence="2">
    <location>
        <begin position="262"/>
        <end position="294"/>
    </location>
</feature>
<comment type="caution">
    <text evidence="3">The sequence shown here is derived from an EMBL/GenBank/DDBJ whole genome shotgun (WGS) entry which is preliminary data.</text>
</comment>
<dbReference type="Proteomes" id="UP000433876">
    <property type="component" value="Unassembled WGS sequence"/>
</dbReference>
<feature type="coiled-coil region" evidence="1">
    <location>
        <begin position="59"/>
        <end position="96"/>
    </location>
</feature>
<feature type="compositionally biased region" description="Basic residues" evidence="2">
    <location>
        <begin position="280"/>
        <end position="294"/>
    </location>
</feature>
<evidence type="ECO:0000256" key="1">
    <source>
        <dbReference type="SAM" id="Coils"/>
    </source>
</evidence>
<feature type="region of interest" description="Disordered" evidence="2">
    <location>
        <begin position="1"/>
        <end position="24"/>
    </location>
</feature>
<name>A0A8S8ZT25_SORMA</name>
<feature type="compositionally biased region" description="Basic and acidic residues" evidence="2">
    <location>
        <begin position="262"/>
        <end position="279"/>
    </location>
</feature>
<evidence type="ECO:0000256" key="2">
    <source>
        <dbReference type="SAM" id="MobiDB-lite"/>
    </source>
</evidence>
<evidence type="ECO:0000313" key="3">
    <source>
        <dbReference type="EMBL" id="KAA8631442.1"/>
    </source>
</evidence>
<dbReference type="EMBL" id="NMPR01000077">
    <property type="protein sequence ID" value="KAA8631442.1"/>
    <property type="molecule type" value="Genomic_DNA"/>
</dbReference>